<evidence type="ECO:0000313" key="3">
    <source>
        <dbReference type="Proteomes" id="UP001332243"/>
    </source>
</evidence>
<protein>
    <submittedName>
        <fullName evidence="2">ABC transporter permease</fullName>
    </submittedName>
</protein>
<keyword evidence="1" id="KW-0472">Membrane</keyword>
<sequence length="282" mass="29290">MTTLRDAPAGTDTGRALTPTVSLAQVFRDATAAEWMRLRTLRSTYAFLAAAVAATLLGMLVLFFLIQGFDQATAAEQANFETADPTVAVMPFVGFFIGSVGAMLITTEFTTGTIGPGLLAVPQRRILLGAKATVSGVVGLLGGLLFALLAFTGATLLLGDRPAPLNPWQSWTDAMPAVFCAALVAMVTSTVALGLGAVLRSTASTLVTLGGLVLVAPAFAHFLPTTWHLRFSSILLPNLTPQLTGADHPYLLSQAGAAVVLVAYVVVALGAGTLSFRRRDAS</sequence>
<reference evidence="2 3" key="1">
    <citation type="submission" date="2024-01" db="EMBL/GenBank/DDBJ databases">
        <title>Genome insights into Plantactinospora sonchi sp. nov.</title>
        <authorList>
            <person name="Wang L."/>
        </authorList>
    </citation>
    <scope>NUCLEOTIDE SEQUENCE [LARGE SCALE GENOMIC DNA]</scope>
    <source>
        <strain evidence="2 3">NEAU-QY2</strain>
    </source>
</reference>
<comment type="caution">
    <text evidence="2">The sequence shown here is derived from an EMBL/GenBank/DDBJ whole genome shotgun (WGS) entry which is preliminary data.</text>
</comment>
<feature type="transmembrane region" description="Helical" evidence="1">
    <location>
        <begin position="45"/>
        <end position="66"/>
    </location>
</feature>
<dbReference type="EMBL" id="JAZGQK010000021">
    <property type="protein sequence ID" value="MEE6261699.1"/>
    <property type="molecule type" value="Genomic_DNA"/>
</dbReference>
<feature type="transmembrane region" description="Helical" evidence="1">
    <location>
        <begin position="249"/>
        <end position="276"/>
    </location>
</feature>
<accession>A0ABU7RZS1</accession>
<evidence type="ECO:0000256" key="1">
    <source>
        <dbReference type="SAM" id="Phobius"/>
    </source>
</evidence>
<feature type="transmembrane region" description="Helical" evidence="1">
    <location>
        <begin position="206"/>
        <end position="229"/>
    </location>
</feature>
<keyword evidence="1" id="KW-1133">Transmembrane helix</keyword>
<proteinExistence type="predicted"/>
<evidence type="ECO:0000313" key="2">
    <source>
        <dbReference type="EMBL" id="MEE6261699.1"/>
    </source>
</evidence>
<keyword evidence="3" id="KW-1185">Reference proteome</keyword>
<organism evidence="2 3">
    <name type="scientific">Plantactinospora sonchi</name>
    <dbReference type="NCBI Taxonomy" id="1544735"/>
    <lineage>
        <taxon>Bacteria</taxon>
        <taxon>Bacillati</taxon>
        <taxon>Actinomycetota</taxon>
        <taxon>Actinomycetes</taxon>
        <taxon>Micromonosporales</taxon>
        <taxon>Micromonosporaceae</taxon>
        <taxon>Plantactinospora</taxon>
    </lineage>
</organism>
<keyword evidence="1" id="KW-0812">Transmembrane</keyword>
<name>A0ABU7RZS1_9ACTN</name>
<dbReference type="Proteomes" id="UP001332243">
    <property type="component" value="Unassembled WGS sequence"/>
</dbReference>
<feature type="transmembrane region" description="Helical" evidence="1">
    <location>
        <begin position="86"/>
        <end position="105"/>
    </location>
</feature>
<feature type="transmembrane region" description="Helical" evidence="1">
    <location>
        <begin position="126"/>
        <end position="154"/>
    </location>
</feature>
<feature type="transmembrane region" description="Helical" evidence="1">
    <location>
        <begin position="174"/>
        <end position="199"/>
    </location>
</feature>
<dbReference type="RefSeq" id="WP_331216774.1">
    <property type="nucleotide sequence ID" value="NZ_JAZGQK010000021.1"/>
</dbReference>
<gene>
    <name evidence="2" type="ORF">V1633_24755</name>
</gene>